<dbReference type="InterPro" id="IPR024515">
    <property type="entry name" value="DUF3397"/>
</dbReference>
<reference evidence="2 3" key="1">
    <citation type="submission" date="2019-03" db="EMBL/GenBank/DDBJ databases">
        <authorList>
            <person name="Jensen L."/>
            <person name="Storgaard J."/>
            <person name="Sulaj E."/>
            <person name="Schramm A."/>
            <person name="Marshall I.P.G."/>
        </authorList>
    </citation>
    <scope>NUCLEOTIDE SEQUENCE [LARGE SCALE GENOMIC DNA]</scope>
    <source>
        <strain evidence="2 3">2017H2G3</strain>
    </source>
</reference>
<evidence type="ECO:0000313" key="3">
    <source>
        <dbReference type="Proteomes" id="UP000293846"/>
    </source>
</evidence>
<proteinExistence type="predicted"/>
<sequence>MGSIFSSIIATFVTIPLLGYLIVFIICKQITKKHRRSVHIALDITTLLFIFSVHHLILTIWEHNYFWLIILFMLIIAIAFVLVFWKIKKEIDFSRVFRGYWRFNFLLFLMAYVVLTIIGLVQSVNTFVAMQ</sequence>
<protein>
    <submittedName>
        <fullName evidence="2">DUF3397 domain-containing protein</fullName>
    </submittedName>
</protein>
<keyword evidence="1" id="KW-0812">Transmembrane</keyword>
<dbReference type="STRING" id="1742358.GCA_001439605_01565"/>
<dbReference type="PIRSF" id="PIRSF030092">
    <property type="entry name" value="UCP030092"/>
    <property type="match status" value="1"/>
</dbReference>
<dbReference type="AlphaFoldDB" id="A0A4R1AZI1"/>
<gene>
    <name evidence="2" type="ORF">E0Y62_02300</name>
</gene>
<keyword evidence="1" id="KW-1133">Transmembrane helix</keyword>
<evidence type="ECO:0000256" key="1">
    <source>
        <dbReference type="SAM" id="Phobius"/>
    </source>
</evidence>
<organism evidence="2 3">
    <name type="scientific">Cytobacillus praedii</name>
    <dbReference type="NCBI Taxonomy" id="1742358"/>
    <lineage>
        <taxon>Bacteria</taxon>
        <taxon>Bacillati</taxon>
        <taxon>Bacillota</taxon>
        <taxon>Bacilli</taxon>
        <taxon>Bacillales</taxon>
        <taxon>Bacillaceae</taxon>
        <taxon>Cytobacillus</taxon>
    </lineage>
</organism>
<feature type="transmembrane region" description="Helical" evidence="1">
    <location>
        <begin position="38"/>
        <end position="58"/>
    </location>
</feature>
<dbReference type="Pfam" id="PF11877">
    <property type="entry name" value="DUF3397"/>
    <property type="match status" value="1"/>
</dbReference>
<keyword evidence="1" id="KW-0472">Membrane</keyword>
<accession>A0A4R1AZI1</accession>
<dbReference type="InterPro" id="IPR016945">
    <property type="entry name" value="UCP030092"/>
</dbReference>
<comment type="caution">
    <text evidence="2">The sequence shown here is derived from an EMBL/GenBank/DDBJ whole genome shotgun (WGS) entry which is preliminary data.</text>
</comment>
<keyword evidence="3" id="KW-1185">Reference proteome</keyword>
<evidence type="ECO:0000313" key="2">
    <source>
        <dbReference type="EMBL" id="TCJ06085.1"/>
    </source>
</evidence>
<feature type="transmembrane region" description="Helical" evidence="1">
    <location>
        <begin position="6"/>
        <end position="26"/>
    </location>
</feature>
<name>A0A4R1AZI1_9BACI</name>
<dbReference type="OrthoDB" id="2353183at2"/>
<dbReference type="EMBL" id="SJTH01000002">
    <property type="protein sequence ID" value="TCJ06085.1"/>
    <property type="molecule type" value="Genomic_DNA"/>
</dbReference>
<dbReference type="RefSeq" id="WP_131235907.1">
    <property type="nucleotide sequence ID" value="NZ_SJTH01000002.1"/>
</dbReference>
<feature type="transmembrane region" description="Helical" evidence="1">
    <location>
        <begin position="64"/>
        <end position="85"/>
    </location>
</feature>
<dbReference type="Proteomes" id="UP000293846">
    <property type="component" value="Unassembled WGS sequence"/>
</dbReference>
<feature type="transmembrane region" description="Helical" evidence="1">
    <location>
        <begin position="105"/>
        <end position="124"/>
    </location>
</feature>